<dbReference type="PANTHER" id="PTHR13696:SF99">
    <property type="entry name" value="COBYRINIC ACID AC-DIAMIDE SYNTHASE"/>
    <property type="match status" value="1"/>
</dbReference>
<dbReference type="Pfam" id="PF13614">
    <property type="entry name" value="AAA_31"/>
    <property type="match status" value="1"/>
</dbReference>
<organism evidence="2">
    <name type="scientific">Singulisphaera sp. Ch08</name>
    <dbReference type="NCBI Taxonomy" id="3120278"/>
    <lineage>
        <taxon>Bacteria</taxon>
        <taxon>Pseudomonadati</taxon>
        <taxon>Planctomycetota</taxon>
        <taxon>Planctomycetia</taxon>
        <taxon>Isosphaerales</taxon>
        <taxon>Isosphaeraceae</taxon>
        <taxon>Singulisphaera</taxon>
    </lineage>
</organism>
<sequence length="299" mass="33082">MSAKIIAFVNAKGGVGRTTLVVRLGGYLSAAGFRVLVVDNDPRCGLTGQLRIRKLSEEDEPSVKQVDVLALYDSYPELTGKRVICKTTFQNLFLIPSTPYLVWAELHEDSSRWPTNQGLQKYLEQVRHGLDFILIDCPSWIGSLTNAALLAADAALIPTQACDIGNIGLIETLERVEQMKTNFNPGLQLTGIVITMRNRRSATQAKYEAHLRSILGIDVFPESVPSLLGFAQSPTIENEGRMNFKPTGCRSLGPSMETFSNELLTRIESQFRVTRGKLIILDTVSPQQCDEEFVFDVGC</sequence>
<dbReference type="InterPro" id="IPR025669">
    <property type="entry name" value="AAA_dom"/>
</dbReference>
<feature type="domain" description="AAA" evidence="1">
    <location>
        <begin position="3"/>
        <end position="188"/>
    </location>
</feature>
<dbReference type="EMBL" id="CP155447">
    <property type="protein sequence ID" value="XBH06262.1"/>
    <property type="molecule type" value="Genomic_DNA"/>
</dbReference>
<gene>
    <name evidence="2" type="ORF">V5E97_09555</name>
</gene>
<evidence type="ECO:0000313" key="2">
    <source>
        <dbReference type="EMBL" id="XBH06262.1"/>
    </source>
</evidence>
<name>A0AAU7CL85_9BACT</name>
<dbReference type="PANTHER" id="PTHR13696">
    <property type="entry name" value="P-LOOP CONTAINING NUCLEOSIDE TRIPHOSPHATE HYDROLASE"/>
    <property type="match status" value="1"/>
</dbReference>
<dbReference type="AlphaFoldDB" id="A0AAU7CL85"/>
<reference evidence="2" key="1">
    <citation type="submission" date="2024-05" db="EMBL/GenBank/DDBJ databases">
        <title>Planctomycetes of the genus Singulisphaera possess chitinolytic capabilities.</title>
        <authorList>
            <person name="Ivanova A."/>
        </authorList>
    </citation>
    <scope>NUCLEOTIDE SEQUENCE</scope>
    <source>
        <strain evidence="2">Ch08T</strain>
    </source>
</reference>
<dbReference type="Gene3D" id="3.40.50.300">
    <property type="entry name" value="P-loop containing nucleotide triphosphate hydrolases"/>
    <property type="match status" value="1"/>
</dbReference>
<accession>A0AAU7CL85</accession>
<dbReference type="SUPFAM" id="SSF52540">
    <property type="entry name" value="P-loop containing nucleoside triphosphate hydrolases"/>
    <property type="match status" value="1"/>
</dbReference>
<evidence type="ECO:0000259" key="1">
    <source>
        <dbReference type="Pfam" id="PF13614"/>
    </source>
</evidence>
<dbReference type="RefSeq" id="WP_406699112.1">
    <property type="nucleotide sequence ID" value="NZ_CP155447.1"/>
</dbReference>
<dbReference type="InterPro" id="IPR027417">
    <property type="entry name" value="P-loop_NTPase"/>
</dbReference>
<proteinExistence type="predicted"/>
<dbReference type="InterPro" id="IPR050678">
    <property type="entry name" value="DNA_Partitioning_ATPase"/>
</dbReference>
<dbReference type="CDD" id="cd02042">
    <property type="entry name" value="ParAB_family"/>
    <property type="match status" value="1"/>
</dbReference>
<protein>
    <submittedName>
        <fullName evidence="2">ParA family protein</fullName>
    </submittedName>
</protein>